<sequence length="93" mass="9883">MSITKFKTVSVKSGETQPVNFGTSVIHASVAVQGYSVTYGSTDHHVRTLEVKASMKDISGSEVTVSSTCTMEDDSSHRQEGSVDVLVIAVCES</sequence>
<name>A0ABW9YDZ5_9GAMM</name>
<organism evidence="1 2">
    <name type="scientific">Photobacterium alginatilyticum</name>
    <dbReference type="NCBI Taxonomy" id="1775171"/>
    <lineage>
        <taxon>Bacteria</taxon>
        <taxon>Pseudomonadati</taxon>
        <taxon>Pseudomonadota</taxon>
        <taxon>Gammaproteobacteria</taxon>
        <taxon>Vibrionales</taxon>
        <taxon>Vibrionaceae</taxon>
        <taxon>Photobacterium</taxon>
    </lineage>
</organism>
<evidence type="ECO:0000313" key="2">
    <source>
        <dbReference type="Proteomes" id="UP000738517"/>
    </source>
</evidence>
<dbReference type="EMBL" id="RSEJ01000003">
    <property type="protein sequence ID" value="NBI51881.1"/>
    <property type="molecule type" value="Genomic_DNA"/>
</dbReference>
<gene>
    <name evidence="1" type="ORF">EIZ48_04765</name>
</gene>
<comment type="caution">
    <text evidence="1">The sequence shown here is derived from an EMBL/GenBank/DDBJ whole genome shotgun (WGS) entry which is preliminary data.</text>
</comment>
<keyword evidence="2" id="KW-1185">Reference proteome</keyword>
<reference evidence="1 2" key="1">
    <citation type="journal article" date="2017" name="Int. J. Syst. Evol. Microbiol.">
        <title>Photobacterium alginatilyticum sp. nov., a marine bacterium isolated from bottom seawater.</title>
        <authorList>
            <person name="Wang X."/>
            <person name="Wang Y."/>
            <person name="Yang X."/>
            <person name="Sun H."/>
            <person name="Li B."/>
            <person name="Zhang X.H."/>
        </authorList>
    </citation>
    <scope>NUCLEOTIDE SEQUENCE [LARGE SCALE GENOMIC DNA]</scope>
    <source>
        <strain evidence="1 2">P03D4</strain>
    </source>
</reference>
<protein>
    <submittedName>
        <fullName evidence="1">Uncharacterized protein</fullName>
    </submittedName>
</protein>
<accession>A0ABW9YDZ5</accession>
<dbReference type="RefSeq" id="WP_160648936.1">
    <property type="nucleotide sequence ID" value="NZ_RSEJ01000003.1"/>
</dbReference>
<proteinExistence type="predicted"/>
<dbReference type="Proteomes" id="UP000738517">
    <property type="component" value="Unassembled WGS sequence"/>
</dbReference>
<evidence type="ECO:0000313" key="1">
    <source>
        <dbReference type="EMBL" id="NBI51881.1"/>
    </source>
</evidence>